<evidence type="ECO:0000256" key="1">
    <source>
        <dbReference type="ARBA" id="ARBA00004651"/>
    </source>
</evidence>
<keyword evidence="4 6" id="KW-1133">Transmembrane helix</keyword>
<protein>
    <recommendedName>
        <fullName evidence="9">FUSC family protein</fullName>
    </recommendedName>
</protein>
<reference evidence="7" key="2">
    <citation type="submission" date="2011-10" db="EMBL/GenBank/DDBJ databases">
        <title>The Genome Sequence of Granulicatella elegans ATCC 700633.</title>
        <authorList>
            <consortium name="The Broad Institute Genome Sequencing Platform"/>
            <consortium name="The Broad Institute Genome Sequencing Center for Infectious Disease"/>
            <person name="Earl A."/>
            <person name="Ward D."/>
            <person name="Feldgarden M."/>
            <person name="Gevers D."/>
            <person name="Sibley C.D."/>
            <person name="Field T.R."/>
            <person name="Grinwis M."/>
            <person name="Eshaghurshan C.S."/>
            <person name="Surette M.G."/>
            <person name="Young S.K."/>
            <person name="Zeng Q."/>
            <person name="Gargeya S."/>
            <person name="Fitzgerald M."/>
            <person name="Haas B."/>
            <person name="Abouelleil A."/>
            <person name="Alvarado L."/>
            <person name="Arachchi H.M."/>
            <person name="Berlin A."/>
            <person name="Brown A."/>
            <person name="Chapman S.B."/>
            <person name="Chen Z."/>
            <person name="Dunbar C."/>
            <person name="Freedman E."/>
            <person name="Gearin G."/>
            <person name="Goldberg J."/>
            <person name="Griggs A."/>
            <person name="Gujja S."/>
            <person name="Heiman D."/>
            <person name="Howarth C."/>
            <person name="Larson L."/>
            <person name="Lui A."/>
            <person name="MacDonald P.J.P."/>
            <person name="Montmayeur A."/>
            <person name="Murphy C."/>
            <person name="Neiman D."/>
            <person name="Pearson M."/>
            <person name="Priest M."/>
            <person name="Roberts A."/>
            <person name="Saif S."/>
            <person name="Shea T."/>
            <person name="Shenoy N."/>
            <person name="Sisk P."/>
            <person name="Stolte C."/>
            <person name="Sykes S."/>
            <person name="Wortman J."/>
            <person name="Nusbaum C."/>
            <person name="Birren B."/>
        </authorList>
    </citation>
    <scope>NUCLEOTIDE SEQUENCE [LARGE SCALE GENOMIC DNA]</scope>
    <source>
        <strain evidence="7">ATCC 700633</strain>
    </source>
</reference>
<sequence length="165" mass="18541">MPNQQQSPFHIGLRTLKTAVSAFICIVLFKVLHRGSPMLAVLSAVFSLRTDHKQTWKFGVSRFYGNMSGGILAIILLQSYRYFTLPDYIDLILVPLGIILLILFCNRFNKTAVINSSATFLVIFYNIEAAVNVEYAIQRVLDTLIGAVIAMIVNRLLPSPHLQEK</sequence>
<dbReference type="RefSeq" id="WP_020991246.1">
    <property type="nucleotide sequence ID" value="NZ_KI391971.1"/>
</dbReference>
<feature type="transmembrane region" description="Helical" evidence="6">
    <location>
        <begin position="88"/>
        <end position="105"/>
    </location>
</feature>
<keyword evidence="2" id="KW-1003">Cell membrane</keyword>
<gene>
    <name evidence="7" type="ORF">HMPREF0446_01361</name>
</gene>
<feature type="transmembrane region" description="Helical" evidence="6">
    <location>
        <begin position="112"/>
        <end position="131"/>
    </location>
</feature>
<dbReference type="STRING" id="626369.HMPREF0446_01361"/>
<keyword evidence="3 6" id="KW-0812">Transmembrane</keyword>
<dbReference type="eggNOG" id="COG4129">
    <property type="taxonomic scope" value="Bacteria"/>
</dbReference>
<evidence type="ECO:0000256" key="4">
    <source>
        <dbReference type="ARBA" id="ARBA00022989"/>
    </source>
</evidence>
<evidence type="ECO:0000313" key="8">
    <source>
        <dbReference type="Proteomes" id="UP000002939"/>
    </source>
</evidence>
<evidence type="ECO:0000256" key="2">
    <source>
        <dbReference type="ARBA" id="ARBA00022475"/>
    </source>
</evidence>
<dbReference type="AlphaFoldDB" id="D0BN26"/>
<reference evidence="7" key="1">
    <citation type="submission" date="2009-09" db="EMBL/GenBank/DDBJ databases">
        <authorList>
            <consortium name="The Broad Institute Genome Sequencing Platform"/>
            <person name="Ward D."/>
            <person name="Feldgarden M."/>
            <person name="Earl A."/>
            <person name="Young S.K."/>
            <person name="Zeng Q."/>
            <person name="Koehrsen M."/>
            <person name="Alvarado L."/>
            <person name="Berlin A."/>
            <person name="Bochicchio J."/>
            <person name="Borenstein D."/>
            <person name="Chapman S.B."/>
            <person name="Chen Z."/>
            <person name="Engels R."/>
            <person name="Freedman E."/>
            <person name="Gellesch M."/>
            <person name="Goldberg J."/>
            <person name="Griggs A."/>
            <person name="Gujja S."/>
            <person name="Heilman E."/>
            <person name="Heiman D."/>
            <person name="Hepburn T."/>
            <person name="Howarth C."/>
            <person name="Jen D."/>
            <person name="Larson L."/>
            <person name="Lewis B."/>
            <person name="Mehta T."/>
            <person name="Park D."/>
            <person name="Pearson M."/>
            <person name="Roberts A."/>
            <person name="Saif S."/>
            <person name="Shea T."/>
            <person name="Shenoy N."/>
            <person name="Sisk P."/>
            <person name="Stolte C."/>
            <person name="Sykes S."/>
            <person name="Thomson T."/>
            <person name="Walk T."/>
            <person name="White J."/>
            <person name="Yandava C."/>
            <person name="Sibley C.D."/>
            <person name="Field T.R."/>
            <person name="Grinwis M."/>
            <person name="Eshaghurshan C.S."/>
            <person name="Surette M.G."/>
            <person name="Haas B."/>
            <person name="Nusbaum C."/>
            <person name="Birren B."/>
        </authorList>
    </citation>
    <scope>NUCLEOTIDE SEQUENCE [LARGE SCALE GENOMIC DNA]</scope>
    <source>
        <strain evidence="7">ATCC 700633</strain>
    </source>
</reference>
<comment type="caution">
    <text evidence="7">The sequence shown here is derived from an EMBL/GenBank/DDBJ whole genome shotgun (WGS) entry which is preliminary data.</text>
</comment>
<feature type="transmembrane region" description="Helical" evidence="6">
    <location>
        <begin position="20"/>
        <end position="42"/>
    </location>
</feature>
<feature type="transmembrane region" description="Helical" evidence="6">
    <location>
        <begin position="63"/>
        <end position="82"/>
    </location>
</feature>
<keyword evidence="5 6" id="KW-0472">Membrane</keyword>
<comment type="subcellular location">
    <subcellularLocation>
        <location evidence="1">Cell membrane</location>
        <topology evidence="1">Multi-pass membrane protein</topology>
    </subcellularLocation>
</comment>
<dbReference type="GO" id="GO:0005886">
    <property type="term" value="C:plasma membrane"/>
    <property type="evidence" value="ECO:0007669"/>
    <property type="project" value="UniProtKB-SubCell"/>
</dbReference>
<evidence type="ECO:0000256" key="6">
    <source>
        <dbReference type="SAM" id="Phobius"/>
    </source>
</evidence>
<evidence type="ECO:0000256" key="3">
    <source>
        <dbReference type="ARBA" id="ARBA00022692"/>
    </source>
</evidence>
<dbReference type="Pfam" id="PF06081">
    <property type="entry name" value="ArAE_1"/>
    <property type="match status" value="1"/>
</dbReference>
<evidence type="ECO:0000256" key="5">
    <source>
        <dbReference type="ARBA" id="ARBA00023136"/>
    </source>
</evidence>
<name>D0BN26_9LACT</name>
<dbReference type="InterPro" id="IPR010343">
    <property type="entry name" value="ArAE_1"/>
</dbReference>
<proteinExistence type="predicted"/>
<dbReference type="EMBL" id="ACRF02000003">
    <property type="protein sequence ID" value="EEW92516.2"/>
    <property type="molecule type" value="Genomic_DNA"/>
</dbReference>
<feature type="transmembrane region" description="Helical" evidence="6">
    <location>
        <begin position="137"/>
        <end position="157"/>
    </location>
</feature>
<dbReference type="Proteomes" id="UP000002939">
    <property type="component" value="Unassembled WGS sequence"/>
</dbReference>
<organism evidence="7 8">
    <name type="scientific">Granulicatella elegans ATCC 700633</name>
    <dbReference type="NCBI Taxonomy" id="626369"/>
    <lineage>
        <taxon>Bacteria</taxon>
        <taxon>Bacillati</taxon>
        <taxon>Bacillota</taxon>
        <taxon>Bacilli</taxon>
        <taxon>Lactobacillales</taxon>
        <taxon>Carnobacteriaceae</taxon>
        <taxon>Granulicatella</taxon>
    </lineage>
</organism>
<evidence type="ECO:0008006" key="9">
    <source>
        <dbReference type="Google" id="ProtNLM"/>
    </source>
</evidence>
<keyword evidence="8" id="KW-1185">Reference proteome</keyword>
<evidence type="ECO:0000313" key="7">
    <source>
        <dbReference type="EMBL" id="EEW92516.2"/>
    </source>
</evidence>
<accession>D0BN26</accession>
<dbReference type="HOGENOM" id="CLU_093455_0_1_9"/>